<reference evidence="2" key="1">
    <citation type="submission" date="2022-11" db="UniProtKB">
        <authorList>
            <consortium name="WormBaseParasite"/>
        </authorList>
    </citation>
    <scope>IDENTIFICATION</scope>
</reference>
<organism evidence="1 2">
    <name type="scientific">Romanomermis culicivorax</name>
    <name type="common">Nematode worm</name>
    <dbReference type="NCBI Taxonomy" id="13658"/>
    <lineage>
        <taxon>Eukaryota</taxon>
        <taxon>Metazoa</taxon>
        <taxon>Ecdysozoa</taxon>
        <taxon>Nematoda</taxon>
        <taxon>Enoplea</taxon>
        <taxon>Dorylaimia</taxon>
        <taxon>Mermithida</taxon>
        <taxon>Mermithoidea</taxon>
        <taxon>Mermithidae</taxon>
        <taxon>Romanomermis</taxon>
    </lineage>
</organism>
<evidence type="ECO:0000313" key="1">
    <source>
        <dbReference type="Proteomes" id="UP000887565"/>
    </source>
</evidence>
<accession>A0A915IBS7</accession>
<dbReference type="Proteomes" id="UP000887565">
    <property type="component" value="Unplaced"/>
</dbReference>
<evidence type="ECO:0000313" key="2">
    <source>
        <dbReference type="WBParaSite" id="nRc.2.0.1.t11634-RA"/>
    </source>
</evidence>
<name>A0A915IBS7_ROMCU</name>
<keyword evidence="1" id="KW-1185">Reference proteome</keyword>
<proteinExistence type="predicted"/>
<sequence length="94" mass="10171">MGGVNGIINAELLSPQAGDPSQYQCGHVVRDGRLLFSVRWTIKFAKILVQSERGIRCANVNGHGDADAKKLIKTISCNVRSMKNSTDGSIRGGW</sequence>
<dbReference type="WBParaSite" id="nRc.2.0.1.t11634-RA">
    <property type="protein sequence ID" value="nRc.2.0.1.t11634-RA"/>
    <property type="gene ID" value="nRc.2.0.1.g11634"/>
</dbReference>
<dbReference type="AlphaFoldDB" id="A0A915IBS7"/>
<protein>
    <submittedName>
        <fullName evidence="2">Uncharacterized protein</fullName>
    </submittedName>
</protein>